<reference evidence="2" key="2">
    <citation type="submission" date="2020-09" db="EMBL/GenBank/DDBJ databases">
        <authorList>
            <person name="Sun Q."/>
            <person name="Zhou Y."/>
        </authorList>
    </citation>
    <scope>NUCLEOTIDE SEQUENCE</scope>
    <source>
        <strain evidence="2">CGMCC 1.15367</strain>
    </source>
</reference>
<evidence type="ECO:0000256" key="1">
    <source>
        <dbReference type="SAM" id="MobiDB-lite"/>
    </source>
</evidence>
<dbReference type="Proteomes" id="UP000644699">
    <property type="component" value="Unassembled WGS sequence"/>
</dbReference>
<gene>
    <name evidence="2" type="ORF">GCM10011390_39860</name>
</gene>
<reference evidence="2" key="1">
    <citation type="journal article" date="2014" name="Int. J. Syst. Evol. Microbiol.">
        <title>Complete genome sequence of Corynebacterium casei LMG S-19264T (=DSM 44701T), isolated from a smear-ripened cheese.</title>
        <authorList>
            <consortium name="US DOE Joint Genome Institute (JGI-PGF)"/>
            <person name="Walter F."/>
            <person name="Albersmeier A."/>
            <person name="Kalinowski J."/>
            <person name="Ruckert C."/>
        </authorList>
    </citation>
    <scope>NUCLEOTIDE SEQUENCE</scope>
    <source>
        <strain evidence="2">CGMCC 1.15367</strain>
    </source>
</reference>
<comment type="caution">
    <text evidence="2">The sequence shown here is derived from an EMBL/GenBank/DDBJ whole genome shotgun (WGS) entry which is preliminary data.</text>
</comment>
<accession>A0A916ZXB4</accession>
<evidence type="ECO:0000313" key="3">
    <source>
        <dbReference type="Proteomes" id="UP000644699"/>
    </source>
</evidence>
<evidence type="ECO:0000313" key="2">
    <source>
        <dbReference type="EMBL" id="GGE16812.1"/>
    </source>
</evidence>
<name>A0A916ZXB4_9HYPH</name>
<sequence>MFKGVVSVGLVEVLLTVSQPQGPEIDTVTAARGIPGLEEAAGPSRPFRFGSPWLGARLGHPAIRPSLDRYDRRWPSAPPPSMVRAMHAWARWLATIVMALGFLAQGTLALSTSAHAGTCKRFVSVSSTTARDSAVTLVGQGQVQGCKVVADRLGVSMLTEPDAATPAPPPAVEEAVPHWMPDGLDRPPKGTGTKA</sequence>
<keyword evidence="3" id="KW-1185">Reference proteome</keyword>
<protein>
    <submittedName>
        <fullName evidence="2">Uncharacterized protein</fullName>
    </submittedName>
</protein>
<proteinExistence type="predicted"/>
<dbReference type="EMBL" id="BMIQ01000007">
    <property type="protein sequence ID" value="GGE16812.1"/>
    <property type="molecule type" value="Genomic_DNA"/>
</dbReference>
<organism evidence="2 3">
    <name type="scientific">Aureimonas endophytica</name>
    <dbReference type="NCBI Taxonomy" id="2027858"/>
    <lineage>
        <taxon>Bacteria</taxon>
        <taxon>Pseudomonadati</taxon>
        <taxon>Pseudomonadota</taxon>
        <taxon>Alphaproteobacteria</taxon>
        <taxon>Hyphomicrobiales</taxon>
        <taxon>Aurantimonadaceae</taxon>
        <taxon>Aureimonas</taxon>
    </lineage>
</organism>
<dbReference type="AlphaFoldDB" id="A0A916ZXB4"/>
<feature type="region of interest" description="Disordered" evidence="1">
    <location>
        <begin position="160"/>
        <end position="195"/>
    </location>
</feature>